<organism evidence="2 3">
    <name type="scientific">Pinctada imbricata</name>
    <name type="common">Atlantic pearl-oyster</name>
    <name type="synonym">Pinctada martensii</name>
    <dbReference type="NCBI Taxonomy" id="66713"/>
    <lineage>
        <taxon>Eukaryota</taxon>
        <taxon>Metazoa</taxon>
        <taxon>Spiralia</taxon>
        <taxon>Lophotrochozoa</taxon>
        <taxon>Mollusca</taxon>
        <taxon>Bivalvia</taxon>
        <taxon>Autobranchia</taxon>
        <taxon>Pteriomorphia</taxon>
        <taxon>Pterioida</taxon>
        <taxon>Pterioidea</taxon>
        <taxon>Pteriidae</taxon>
        <taxon>Pinctada</taxon>
    </lineage>
</organism>
<dbReference type="InterPro" id="IPR003859">
    <property type="entry name" value="Galactosyl_T"/>
</dbReference>
<dbReference type="InterPro" id="IPR029044">
    <property type="entry name" value="Nucleotide-diphossugar_trans"/>
</dbReference>
<name>A0AA89BN14_PINIB</name>
<dbReference type="GO" id="GO:0033842">
    <property type="term" value="F:N-acetyl-beta-glucosaminyl-derivative 4-beta-N-acetylgalactosaminyltransferase activity"/>
    <property type="evidence" value="ECO:0007669"/>
    <property type="project" value="TreeGrafter"/>
</dbReference>
<evidence type="ECO:0000313" key="3">
    <source>
        <dbReference type="Proteomes" id="UP001186944"/>
    </source>
</evidence>
<dbReference type="GO" id="GO:0016020">
    <property type="term" value="C:membrane"/>
    <property type="evidence" value="ECO:0007669"/>
    <property type="project" value="GOC"/>
</dbReference>
<comment type="caution">
    <text evidence="2">The sequence shown here is derived from an EMBL/GenBank/DDBJ whole genome shotgun (WGS) entry which is preliminary data.</text>
</comment>
<dbReference type="Proteomes" id="UP001186944">
    <property type="component" value="Unassembled WGS sequence"/>
</dbReference>
<dbReference type="PANTHER" id="PTHR19300">
    <property type="entry name" value="BETA-1,4-GALACTOSYLTRANSFERASE"/>
    <property type="match status" value="1"/>
</dbReference>
<dbReference type="EMBL" id="VSWD01000011">
    <property type="protein sequence ID" value="KAK3088887.1"/>
    <property type="molecule type" value="Genomic_DNA"/>
</dbReference>
<dbReference type="GO" id="GO:0005794">
    <property type="term" value="C:Golgi apparatus"/>
    <property type="evidence" value="ECO:0007669"/>
    <property type="project" value="TreeGrafter"/>
</dbReference>
<dbReference type="AlphaFoldDB" id="A0AA89BN14"/>
<dbReference type="Pfam" id="PF13733">
    <property type="entry name" value="Glyco_transf_7N"/>
    <property type="match status" value="1"/>
</dbReference>
<dbReference type="SUPFAM" id="SSF53448">
    <property type="entry name" value="Nucleotide-diphospho-sugar transferases"/>
    <property type="match status" value="1"/>
</dbReference>
<dbReference type="GO" id="GO:0006688">
    <property type="term" value="P:glycosphingolipid biosynthetic process"/>
    <property type="evidence" value="ECO:0007669"/>
    <property type="project" value="TreeGrafter"/>
</dbReference>
<dbReference type="InterPro" id="IPR027995">
    <property type="entry name" value="Galactosyl_T_N"/>
</dbReference>
<reference evidence="2" key="1">
    <citation type="submission" date="2019-08" db="EMBL/GenBank/DDBJ databases">
        <title>The improved chromosome-level genome for the pearl oyster Pinctada fucata martensii using PacBio sequencing and Hi-C.</title>
        <authorList>
            <person name="Zheng Z."/>
        </authorList>
    </citation>
    <scope>NUCLEOTIDE SEQUENCE</scope>
    <source>
        <strain evidence="2">ZZ-2019</strain>
        <tissue evidence="2">Adductor muscle</tissue>
    </source>
</reference>
<gene>
    <name evidence="2" type="ORF">FSP39_025007</name>
</gene>
<dbReference type="Gene3D" id="3.90.550.10">
    <property type="entry name" value="Spore Coat Polysaccharide Biosynthesis Protein SpsA, Chain A"/>
    <property type="match status" value="1"/>
</dbReference>
<feature type="domain" description="Galactosyltransferase N-terminal" evidence="1">
    <location>
        <begin position="40"/>
        <end position="151"/>
    </location>
</feature>
<dbReference type="PANTHER" id="PTHR19300:SF57">
    <property type="entry name" value="BETA-1,4-N-ACETYLGALACTOSAMINYLTRANSFERASE"/>
    <property type="match status" value="1"/>
</dbReference>
<dbReference type="PRINTS" id="PR02050">
    <property type="entry name" value="B14GALTRFASE"/>
</dbReference>
<accession>A0AA89BN14</accession>
<keyword evidence="3" id="KW-1185">Reference proteome</keyword>
<dbReference type="GO" id="GO:0005975">
    <property type="term" value="P:carbohydrate metabolic process"/>
    <property type="evidence" value="ECO:0007669"/>
    <property type="project" value="InterPro"/>
</dbReference>
<proteinExistence type="predicted"/>
<evidence type="ECO:0000313" key="2">
    <source>
        <dbReference type="EMBL" id="KAK3088887.1"/>
    </source>
</evidence>
<protein>
    <recommendedName>
        <fullName evidence="1">Galactosyltransferase N-terminal domain-containing protein</fullName>
    </recommendedName>
</protein>
<evidence type="ECO:0000259" key="1">
    <source>
        <dbReference type="Pfam" id="PF13733"/>
    </source>
</evidence>
<sequence>MIICRLNDSLNHELSHIDMLTILYLTVGRITPQLATPLCGELDSKFWMLKPGGLYSPNHCVARHKVAIIIAYRNREEHLRILLNNLHPFLQKQQLEYGIFVVEQEEGCRFNRAMLMNIGFKEVSSMYDYKCFIFHDVDHLPENDFNMYSCTGNPRHMAVAVDKFGYK</sequence>
<dbReference type="GO" id="GO:0008378">
    <property type="term" value="F:galactosyltransferase activity"/>
    <property type="evidence" value="ECO:0007669"/>
    <property type="project" value="TreeGrafter"/>
</dbReference>